<feature type="region of interest" description="Disordered" evidence="1">
    <location>
        <begin position="1"/>
        <end position="29"/>
    </location>
</feature>
<gene>
    <name evidence="3" type="ORF">O3P69_001735</name>
</gene>
<accession>A0AAW0V259</accession>
<proteinExistence type="predicted"/>
<dbReference type="InterPro" id="IPR007111">
    <property type="entry name" value="NACHT_NTPase"/>
</dbReference>
<dbReference type="PANTHER" id="PTHR46312">
    <property type="entry name" value="NACHT DOMAIN-CONTAINING PROTEIN"/>
    <property type="match status" value="1"/>
</dbReference>
<feature type="compositionally biased region" description="Low complexity" evidence="1">
    <location>
        <begin position="1"/>
        <end position="23"/>
    </location>
</feature>
<dbReference type="AlphaFoldDB" id="A0AAW0V259"/>
<evidence type="ECO:0000313" key="3">
    <source>
        <dbReference type="EMBL" id="KAK8405396.1"/>
    </source>
</evidence>
<organism evidence="3 4">
    <name type="scientific">Scylla paramamosain</name>
    <name type="common">Mud crab</name>
    <dbReference type="NCBI Taxonomy" id="85552"/>
    <lineage>
        <taxon>Eukaryota</taxon>
        <taxon>Metazoa</taxon>
        <taxon>Ecdysozoa</taxon>
        <taxon>Arthropoda</taxon>
        <taxon>Crustacea</taxon>
        <taxon>Multicrustacea</taxon>
        <taxon>Malacostraca</taxon>
        <taxon>Eumalacostraca</taxon>
        <taxon>Eucarida</taxon>
        <taxon>Decapoda</taxon>
        <taxon>Pleocyemata</taxon>
        <taxon>Brachyura</taxon>
        <taxon>Eubrachyura</taxon>
        <taxon>Portunoidea</taxon>
        <taxon>Portunidae</taxon>
        <taxon>Portuninae</taxon>
        <taxon>Scylla</taxon>
    </lineage>
</organism>
<comment type="caution">
    <text evidence="3">The sequence shown here is derived from an EMBL/GenBank/DDBJ whole genome shotgun (WGS) entry which is preliminary data.</text>
</comment>
<keyword evidence="4" id="KW-1185">Reference proteome</keyword>
<dbReference type="Proteomes" id="UP001487740">
    <property type="component" value="Unassembled WGS sequence"/>
</dbReference>
<evidence type="ECO:0000259" key="2">
    <source>
        <dbReference type="PROSITE" id="PS50837"/>
    </source>
</evidence>
<dbReference type="EMBL" id="JARAKH010000003">
    <property type="protein sequence ID" value="KAK8405396.1"/>
    <property type="molecule type" value="Genomic_DNA"/>
</dbReference>
<dbReference type="Gene3D" id="3.40.50.300">
    <property type="entry name" value="P-loop containing nucleotide triphosphate hydrolases"/>
    <property type="match status" value="1"/>
</dbReference>
<protein>
    <recommendedName>
        <fullName evidence="2">NACHT domain-containing protein</fullName>
    </recommendedName>
</protein>
<dbReference type="SUPFAM" id="SSF52540">
    <property type="entry name" value="P-loop containing nucleoside triphosphate hydrolases"/>
    <property type="match status" value="1"/>
</dbReference>
<reference evidence="3 4" key="1">
    <citation type="submission" date="2023-03" db="EMBL/GenBank/DDBJ databases">
        <title>High-quality genome of Scylla paramamosain provides insights in environmental adaptation.</title>
        <authorList>
            <person name="Zhang L."/>
        </authorList>
    </citation>
    <scope>NUCLEOTIDE SEQUENCE [LARGE SCALE GENOMIC DNA]</scope>
    <source>
        <strain evidence="3">LZ_2023a</strain>
        <tissue evidence="3">Muscle</tissue>
    </source>
</reference>
<dbReference type="PROSITE" id="PS50837">
    <property type="entry name" value="NACHT"/>
    <property type="match status" value="1"/>
</dbReference>
<dbReference type="Pfam" id="PF05729">
    <property type="entry name" value="NACHT"/>
    <property type="match status" value="1"/>
</dbReference>
<evidence type="ECO:0000313" key="4">
    <source>
        <dbReference type="Proteomes" id="UP001487740"/>
    </source>
</evidence>
<feature type="domain" description="NACHT" evidence="2">
    <location>
        <begin position="311"/>
        <end position="428"/>
    </location>
</feature>
<evidence type="ECO:0000256" key="1">
    <source>
        <dbReference type="SAM" id="MobiDB-lite"/>
    </source>
</evidence>
<dbReference type="InterPro" id="IPR027417">
    <property type="entry name" value="P-loop_NTPase"/>
</dbReference>
<dbReference type="PANTHER" id="PTHR46312:SF2">
    <property type="entry name" value="NUCLEOTIDE-BINDING OLIGOMERIZATION DOMAIN-CONTAINING PROTEIN 2-LIKE"/>
    <property type="match status" value="1"/>
</dbReference>
<name>A0AAW0V259_SCYPA</name>
<sequence length="919" mass="103860">MSSISSSSSSSRSSGGGSSSSSSTAGTANNKNKALIPWEPKPAFFPLHHDTATVHRCVKVGSERAIREVVRELYSDERMATSSGTMTVAELCKRNNVQPTLGSVHHPLLHCNIMESEFDVCFGYELLTKVCVDLYGTLSEKCRAGIRKLCELVTEVVLGHADGWVDAGPLLRSYRLALDAVFKGISQTFHEEFYDKLHVMEQEIDNIVGSEDSTKETCTLNEDEIEKYRILRMSVKGYQELEVYYKTLWNLNPFEWEEKMTHDRLERSDFSYFHLEKIFTEPDMRNGEEIVLLKNLLAQTDVKKKEQGLPTVLLIHGLAGSGKTALCRYLIYQWLKGVTEACLRTTALVLLIDVPRVRSSRLKEFLLDQLLPVTCAGLDADHIISTLKELNVMFLIDGYDETNRVSSDLVDEIFAKFSDKRIIVTTRPELHKDVVCLARRHNRELVSVQVRGFDDKRREEFFVKIFSSLKIDEVICKQYCSEFLKYSRGQSEVLQQYLNLPLTCALVVFLWTHGLDTLTATTGLYQEIYGLLQVKLAERLSRDFIGACDLPAILDKLLLFLGEQAWTMLREGSAVASDEVCERLEAECKGKGIKVVELLSGFHLCHLDDNPDVWKLRVAFQHPTHARYLAATYLADCIHKNRITVSDIGGQTDSCPKLEELLTFVTGHLAAMNILTVAAVSDIFNIMKKVHVDSVNFNFWWNIFSESQNHPQVGSILAEEKLPHKVWELNQNNVTSALKLLTFTPVRIRGITIDISSLVEPHEVSGFLHALEGVGQHIRKRQRKLIKVELYLWRHESFSHDTTSGAFLTALHPWANLTTFVGGLGKQAEEEDFMVGFTNLRTIRVKISTSGAFRSLSNTLKKIHKTVKSLVVTLALPPDCLPEELSELKHNGTLEIHLARMTDARREWLVSVVRTVGGR</sequence>